<comment type="caution">
    <text evidence="1">The sequence shown here is derived from an EMBL/GenBank/DDBJ whole genome shotgun (WGS) entry which is preliminary data.</text>
</comment>
<name>A0A941HR78_9CLOT</name>
<dbReference type="RefSeq" id="WP_211802554.1">
    <property type="nucleotide sequence ID" value="NZ_JAGSCS010000021.1"/>
</dbReference>
<protein>
    <submittedName>
        <fullName evidence="1">Type I-C CRISPR-associated protein Cas7/Csd2</fullName>
    </submittedName>
</protein>
<dbReference type="Proteomes" id="UP000675379">
    <property type="component" value="Unassembled WGS sequence"/>
</dbReference>
<reference evidence="1" key="1">
    <citation type="submission" date="2021-04" db="EMBL/GenBank/DDBJ databases">
        <title>Proteiniclasticum sedimins sp. nov., an obligate anaerobic bacterium isolated from anaerobic sludge.</title>
        <authorList>
            <person name="Liu J."/>
        </authorList>
    </citation>
    <scope>NUCLEOTIDE SEQUENCE</scope>
    <source>
        <strain evidence="1">BAD-10</strain>
    </source>
</reference>
<dbReference type="InterPro" id="IPR013418">
    <property type="entry name" value="CRISPR-assoc_prot_Cas7/Csd2"/>
</dbReference>
<dbReference type="NCBIfam" id="TIGR01595">
    <property type="entry name" value="cas_CT1132"/>
    <property type="match status" value="1"/>
</dbReference>
<sequence length="284" mass="31668">MLNHKYDFVGVICVKNANPNGDPLNGNRPRINYNGIGEISDVCLKRKIRNRLLDAGEQIFVQSEDYKVDTFTSLRDRAEGILSKEAFSDKERLREEACGTWIDVRAFGQLFAFKSKDKKTAGVSEGIRGPVSIHSAYSVDPINISTIQITKSVNSEGDGTTRGSDTMGSKHRVDFGVYTFAGSINAQLASRTGFTDEDAEKIKQAIYKMFENDASSARPDGSMQMVKLFWWKHNNPSGQYSSAKVHQCVKIERINGVMEPVSMDDYEVKLTNLDGLEVEIIEGF</sequence>
<accession>A0A941HR78</accession>
<dbReference type="AlphaFoldDB" id="A0A941HR78"/>
<evidence type="ECO:0000313" key="2">
    <source>
        <dbReference type="Proteomes" id="UP000675379"/>
    </source>
</evidence>
<gene>
    <name evidence="1" type="primary">cas7c</name>
    <name evidence="1" type="ORF">KCG48_12505</name>
</gene>
<dbReference type="InterPro" id="IPR006482">
    <property type="entry name" value="Cas7_Csh2/Csh2"/>
</dbReference>
<organism evidence="1 2">
    <name type="scientific">Proteiniclasticum sediminis</name>
    <dbReference type="NCBI Taxonomy" id="2804028"/>
    <lineage>
        <taxon>Bacteria</taxon>
        <taxon>Bacillati</taxon>
        <taxon>Bacillota</taxon>
        <taxon>Clostridia</taxon>
        <taxon>Eubacteriales</taxon>
        <taxon>Clostridiaceae</taxon>
        <taxon>Proteiniclasticum</taxon>
    </lineage>
</organism>
<keyword evidence="2" id="KW-1185">Reference proteome</keyword>
<evidence type="ECO:0000313" key="1">
    <source>
        <dbReference type="EMBL" id="MBR0577136.1"/>
    </source>
</evidence>
<dbReference type="Pfam" id="PF05107">
    <property type="entry name" value="Cas_Cas7"/>
    <property type="match status" value="1"/>
</dbReference>
<dbReference type="GO" id="GO:0043571">
    <property type="term" value="P:maintenance of CRISPR repeat elements"/>
    <property type="evidence" value="ECO:0007669"/>
    <property type="project" value="InterPro"/>
</dbReference>
<dbReference type="EMBL" id="JAGSCS010000021">
    <property type="protein sequence ID" value="MBR0577136.1"/>
    <property type="molecule type" value="Genomic_DNA"/>
</dbReference>
<dbReference type="NCBIfam" id="TIGR02589">
    <property type="entry name" value="cas_Csd2"/>
    <property type="match status" value="1"/>
</dbReference>
<proteinExistence type="predicted"/>